<name>A0A518B3U4_9BACT</name>
<evidence type="ECO:0000256" key="5">
    <source>
        <dbReference type="ARBA" id="ARBA00022692"/>
    </source>
</evidence>
<feature type="transmembrane region" description="Helical" evidence="8">
    <location>
        <begin position="318"/>
        <end position="341"/>
    </location>
</feature>
<feature type="transmembrane region" description="Helical" evidence="8">
    <location>
        <begin position="30"/>
        <end position="51"/>
    </location>
</feature>
<feature type="transmembrane region" description="Helical" evidence="8">
    <location>
        <begin position="391"/>
        <end position="416"/>
    </location>
</feature>
<keyword evidence="7 8" id="KW-0472">Membrane</keyword>
<evidence type="ECO:0000256" key="3">
    <source>
        <dbReference type="ARBA" id="ARBA00022448"/>
    </source>
</evidence>
<feature type="transmembrane region" description="Helical" evidence="8">
    <location>
        <begin position="177"/>
        <end position="201"/>
    </location>
</feature>
<evidence type="ECO:0000256" key="2">
    <source>
        <dbReference type="ARBA" id="ARBA00009843"/>
    </source>
</evidence>
<dbReference type="PANTHER" id="PTHR43302">
    <property type="entry name" value="TRANSPORTER ARSB-RELATED"/>
    <property type="match status" value="1"/>
</dbReference>
<dbReference type="EMBL" id="CP036279">
    <property type="protein sequence ID" value="QDU61661.1"/>
    <property type="molecule type" value="Genomic_DNA"/>
</dbReference>
<proteinExistence type="inferred from homology"/>
<feature type="domain" description="Citrate transporter-like" evidence="9">
    <location>
        <begin position="17"/>
        <end position="363"/>
    </location>
</feature>
<reference evidence="10 11" key="1">
    <citation type="submission" date="2019-02" db="EMBL/GenBank/DDBJ databases">
        <title>Deep-cultivation of Planctomycetes and their phenomic and genomic characterization uncovers novel biology.</title>
        <authorList>
            <person name="Wiegand S."/>
            <person name="Jogler M."/>
            <person name="Boedeker C."/>
            <person name="Pinto D."/>
            <person name="Vollmers J."/>
            <person name="Rivas-Marin E."/>
            <person name="Kohn T."/>
            <person name="Peeters S.H."/>
            <person name="Heuer A."/>
            <person name="Rast P."/>
            <person name="Oberbeckmann S."/>
            <person name="Bunk B."/>
            <person name="Jeske O."/>
            <person name="Meyerdierks A."/>
            <person name="Storesund J.E."/>
            <person name="Kallscheuer N."/>
            <person name="Luecker S."/>
            <person name="Lage O.M."/>
            <person name="Pohl T."/>
            <person name="Merkel B.J."/>
            <person name="Hornburger P."/>
            <person name="Mueller R.-W."/>
            <person name="Bruemmer F."/>
            <person name="Labrenz M."/>
            <person name="Spormann A.M."/>
            <person name="Op den Camp H."/>
            <person name="Overmann J."/>
            <person name="Amann R."/>
            <person name="Jetten M.S.M."/>
            <person name="Mascher T."/>
            <person name="Medema M.H."/>
            <person name="Devos D.P."/>
            <person name="Kaster A.-K."/>
            <person name="Ovreas L."/>
            <person name="Rohde M."/>
            <person name="Galperin M.Y."/>
            <person name="Jogler C."/>
        </authorList>
    </citation>
    <scope>NUCLEOTIDE SEQUENCE [LARGE SCALE GENOMIC DNA]</scope>
    <source>
        <strain evidence="10 11">Pan216</strain>
    </source>
</reference>
<dbReference type="GO" id="GO:0005886">
    <property type="term" value="C:plasma membrane"/>
    <property type="evidence" value="ECO:0007669"/>
    <property type="project" value="UniProtKB-SubCell"/>
</dbReference>
<evidence type="ECO:0000313" key="10">
    <source>
        <dbReference type="EMBL" id="QDU61661.1"/>
    </source>
</evidence>
<dbReference type="GO" id="GO:0015105">
    <property type="term" value="F:arsenite transmembrane transporter activity"/>
    <property type="evidence" value="ECO:0007669"/>
    <property type="project" value="InterPro"/>
</dbReference>
<keyword evidence="5 8" id="KW-0812">Transmembrane</keyword>
<dbReference type="PANTHER" id="PTHR43302:SF5">
    <property type="entry name" value="TRANSPORTER ARSB-RELATED"/>
    <property type="match status" value="1"/>
</dbReference>
<comment type="similarity">
    <text evidence="2">Belongs to the CitM (TC 2.A.11) transporter family.</text>
</comment>
<dbReference type="KEGG" id="knv:Pan216_25220"/>
<feature type="transmembrane region" description="Helical" evidence="8">
    <location>
        <begin position="63"/>
        <end position="85"/>
    </location>
</feature>
<evidence type="ECO:0000256" key="8">
    <source>
        <dbReference type="SAM" id="Phobius"/>
    </source>
</evidence>
<feature type="transmembrane region" description="Helical" evidence="8">
    <location>
        <begin position="353"/>
        <end position="379"/>
    </location>
</feature>
<feature type="transmembrane region" description="Helical" evidence="8">
    <location>
        <begin position="97"/>
        <end position="127"/>
    </location>
</feature>
<evidence type="ECO:0000256" key="4">
    <source>
        <dbReference type="ARBA" id="ARBA00022475"/>
    </source>
</evidence>
<dbReference type="RefSeq" id="WP_419193562.1">
    <property type="nucleotide sequence ID" value="NZ_CP036279.1"/>
</dbReference>
<dbReference type="Proteomes" id="UP000317093">
    <property type="component" value="Chromosome"/>
</dbReference>
<feature type="transmembrane region" description="Helical" evidence="8">
    <location>
        <begin position="249"/>
        <end position="265"/>
    </location>
</feature>
<feature type="transmembrane region" description="Helical" evidence="8">
    <location>
        <begin position="226"/>
        <end position="243"/>
    </location>
</feature>
<dbReference type="PRINTS" id="PR00758">
    <property type="entry name" value="ARSENICPUMP"/>
</dbReference>
<evidence type="ECO:0000313" key="11">
    <source>
        <dbReference type="Proteomes" id="UP000317093"/>
    </source>
</evidence>
<evidence type="ECO:0000256" key="7">
    <source>
        <dbReference type="ARBA" id="ARBA00023136"/>
    </source>
</evidence>
<sequence>MASTGVALALAIFLFTYCFLAFEKLPLLKLDRTGGVLVGAVMMVATGILTFEEAWTAIDGQTIVLLTGMMILNVYLEASGFFSLVADVVLKRFRSPVTLLIGLTFLSGILSALFLNDTVCLMLTVPLLRALTAARLPTLPYIVALAMSANVGSVMTVTGNPQNMLIHVYSEIGYLPFALRLVPVGLASLAVLVVVLLLFFGRSLGKHVISKDAETAALCSDYEVDYWLLGLTLLTLAGVLAGFMVSPNLALVAITGAAALLVLARRPAQTILAQVDWVLLVFFSGLFVVMAGVAKTGLLEKLAAQVQPIYGNSLTTQVPVFCSLTVIASNVVSNVPFVILARDMMATLIDPKLMWLMLAMASTFAGNLTIPGSVATLIVLRLAGPEHRVGFFQFLLVGVPVTLLTTALGAAMLLWLGAAS</sequence>
<accession>A0A518B3U4</accession>
<dbReference type="Pfam" id="PF03600">
    <property type="entry name" value="CitMHS"/>
    <property type="match status" value="1"/>
</dbReference>
<dbReference type="InterPro" id="IPR004680">
    <property type="entry name" value="Cit_transptr-like_dom"/>
</dbReference>
<dbReference type="AlphaFoldDB" id="A0A518B3U4"/>
<evidence type="ECO:0000256" key="6">
    <source>
        <dbReference type="ARBA" id="ARBA00022989"/>
    </source>
</evidence>
<feature type="transmembrane region" description="Helical" evidence="8">
    <location>
        <begin position="139"/>
        <end position="157"/>
    </location>
</feature>
<gene>
    <name evidence="10" type="primary">ybiR</name>
    <name evidence="10" type="ORF">Pan216_25220</name>
</gene>
<comment type="subcellular location">
    <subcellularLocation>
        <location evidence="1">Cell membrane</location>
        <topology evidence="1">Multi-pass membrane protein</topology>
    </subcellularLocation>
</comment>
<keyword evidence="6 8" id="KW-1133">Transmembrane helix</keyword>
<feature type="transmembrane region" description="Helical" evidence="8">
    <location>
        <begin position="277"/>
        <end position="298"/>
    </location>
</feature>
<dbReference type="InterPro" id="IPR000802">
    <property type="entry name" value="Arsenical_pump_ArsB"/>
</dbReference>
<evidence type="ECO:0000256" key="1">
    <source>
        <dbReference type="ARBA" id="ARBA00004651"/>
    </source>
</evidence>
<keyword evidence="4" id="KW-1003">Cell membrane</keyword>
<organism evidence="10 11">
    <name type="scientific">Kolteria novifilia</name>
    <dbReference type="NCBI Taxonomy" id="2527975"/>
    <lineage>
        <taxon>Bacteria</taxon>
        <taxon>Pseudomonadati</taxon>
        <taxon>Planctomycetota</taxon>
        <taxon>Planctomycetia</taxon>
        <taxon>Kolteriales</taxon>
        <taxon>Kolteriaceae</taxon>
        <taxon>Kolteria</taxon>
    </lineage>
</organism>
<keyword evidence="11" id="KW-1185">Reference proteome</keyword>
<protein>
    <submittedName>
        <fullName evidence="10">Inner membrane protein YbiR</fullName>
    </submittedName>
</protein>
<evidence type="ECO:0000259" key="9">
    <source>
        <dbReference type="Pfam" id="PF03600"/>
    </source>
</evidence>
<keyword evidence="3" id="KW-0813">Transport</keyword>